<feature type="domain" description="HTH araC/xylS-type" evidence="4">
    <location>
        <begin position="215"/>
        <end position="313"/>
    </location>
</feature>
<accession>A0A941EU52</accession>
<dbReference type="InterPro" id="IPR029062">
    <property type="entry name" value="Class_I_gatase-like"/>
</dbReference>
<dbReference type="CDD" id="cd03137">
    <property type="entry name" value="GATase1_AraC_1"/>
    <property type="match status" value="1"/>
</dbReference>
<dbReference type="EMBL" id="JAGSOG010000146">
    <property type="protein sequence ID" value="MBR7836508.1"/>
    <property type="molecule type" value="Genomic_DNA"/>
</dbReference>
<dbReference type="PROSITE" id="PS00041">
    <property type="entry name" value="HTH_ARAC_FAMILY_1"/>
    <property type="match status" value="1"/>
</dbReference>
<organism evidence="5 6">
    <name type="scientific">Actinospica durhamensis</name>
    <dbReference type="NCBI Taxonomy" id="1508375"/>
    <lineage>
        <taxon>Bacteria</taxon>
        <taxon>Bacillati</taxon>
        <taxon>Actinomycetota</taxon>
        <taxon>Actinomycetes</taxon>
        <taxon>Catenulisporales</taxon>
        <taxon>Actinospicaceae</taxon>
        <taxon>Actinospica</taxon>
    </lineage>
</organism>
<dbReference type="RefSeq" id="WP_212531003.1">
    <property type="nucleotide sequence ID" value="NZ_JAGSOG010000146.1"/>
</dbReference>
<dbReference type="Pfam" id="PF01965">
    <property type="entry name" value="DJ-1_PfpI"/>
    <property type="match status" value="1"/>
</dbReference>
<dbReference type="Gene3D" id="1.10.10.60">
    <property type="entry name" value="Homeodomain-like"/>
    <property type="match status" value="1"/>
</dbReference>
<keyword evidence="2" id="KW-0238">DNA-binding</keyword>
<dbReference type="InterPro" id="IPR018062">
    <property type="entry name" value="HTH_AraC-typ_CS"/>
</dbReference>
<dbReference type="PANTHER" id="PTHR43130:SF3">
    <property type="entry name" value="HTH-TYPE TRANSCRIPTIONAL REGULATOR RV1931C"/>
    <property type="match status" value="1"/>
</dbReference>
<dbReference type="AlphaFoldDB" id="A0A941EU52"/>
<evidence type="ECO:0000313" key="6">
    <source>
        <dbReference type="Proteomes" id="UP000675781"/>
    </source>
</evidence>
<dbReference type="InterPro" id="IPR018060">
    <property type="entry name" value="HTH_AraC"/>
</dbReference>
<keyword evidence="1" id="KW-0805">Transcription regulation</keyword>
<dbReference type="PROSITE" id="PS01124">
    <property type="entry name" value="HTH_ARAC_FAMILY_2"/>
    <property type="match status" value="1"/>
</dbReference>
<gene>
    <name evidence="5" type="ORF">KDL01_24735</name>
</gene>
<dbReference type="PANTHER" id="PTHR43130">
    <property type="entry name" value="ARAC-FAMILY TRANSCRIPTIONAL REGULATOR"/>
    <property type="match status" value="1"/>
</dbReference>
<proteinExistence type="predicted"/>
<sequence length="334" mass="35369">MTAREIVFLVFPDFQILDLTGPLEVFSQAERHAPGRYRLRTLALEPGPVAASNGLAVLAEAATPFAGADTVIVAGGHGVDAALARPEHAAWISRAAGLSRRTASVCSGAFLLAESGLLDGRRATTHWSRTGLLASRYPNVSVEPDPIFVRDGAVSTSAGVTSGIDLALALVEEDHGAAAAREVARQLVVFVQRPGGQRQFSVQLRAQRPTRAPIRDLLAHIAEHPGADLSVPALAERVRLSERQFLRVFPAETGHSPAGYVEAARVEAACRLLETTDDGVDRIARVCGFGTTRTLQRSFQRLLSVAPQEYRSRFAATGAGSGVSMGPGPGEPMA</sequence>
<evidence type="ECO:0000256" key="1">
    <source>
        <dbReference type="ARBA" id="ARBA00023015"/>
    </source>
</evidence>
<dbReference type="SMART" id="SM00342">
    <property type="entry name" value="HTH_ARAC"/>
    <property type="match status" value="1"/>
</dbReference>
<protein>
    <submittedName>
        <fullName evidence="5">GlxA family transcriptional regulator</fullName>
    </submittedName>
</protein>
<keyword evidence="3" id="KW-0804">Transcription</keyword>
<dbReference type="GO" id="GO:0003700">
    <property type="term" value="F:DNA-binding transcription factor activity"/>
    <property type="evidence" value="ECO:0007669"/>
    <property type="project" value="InterPro"/>
</dbReference>
<dbReference type="InterPro" id="IPR052158">
    <property type="entry name" value="INH-QAR"/>
</dbReference>
<dbReference type="InterPro" id="IPR009057">
    <property type="entry name" value="Homeodomain-like_sf"/>
</dbReference>
<evidence type="ECO:0000313" key="5">
    <source>
        <dbReference type="EMBL" id="MBR7836508.1"/>
    </source>
</evidence>
<dbReference type="Proteomes" id="UP000675781">
    <property type="component" value="Unassembled WGS sequence"/>
</dbReference>
<comment type="caution">
    <text evidence="5">The sequence shown here is derived from an EMBL/GenBank/DDBJ whole genome shotgun (WGS) entry which is preliminary data.</text>
</comment>
<keyword evidence="6" id="KW-1185">Reference proteome</keyword>
<reference evidence="5" key="1">
    <citation type="submission" date="2021-04" db="EMBL/GenBank/DDBJ databases">
        <title>Genome based classification of Actinospica acidithermotolerans sp. nov., an actinobacterium isolated from an Indonesian hot spring.</title>
        <authorList>
            <person name="Kusuma A.B."/>
            <person name="Putra K.E."/>
            <person name="Nafisah S."/>
            <person name="Loh J."/>
            <person name="Nouioui I."/>
            <person name="Goodfellow M."/>
        </authorList>
    </citation>
    <scope>NUCLEOTIDE SEQUENCE</scope>
    <source>
        <strain evidence="5">CSCA 57</strain>
    </source>
</reference>
<dbReference type="SUPFAM" id="SSF52317">
    <property type="entry name" value="Class I glutamine amidotransferase-like"/>
    <property type="match status" value="1"/>
</dbReference>
<dbReference type="SUPFAM" id="SSF46689">
    <property type="entry name" value="Homeodomain-like"/>
    <property type="match status" value="2"/>
</dbReference>
<dbReference type="Gene3D" id="3.40.50.880">
    <property type="match status" value="1"/>
</dbReference>
<dbReference type="GO" id="GO:0043565">
    <property type="term" value="F:sequence-specific DNA binding"/>
    <property type="evidence" value="ECO:0007669"/>
    <property type="project" value="InterPro"/>
</dbReference>
<evidence type="ECO:0000256" key="3">
    <source>
        <dbReference type="ARBA" id="ARBA00023163"/>
    </source>
</evidence>
<evidence type="ECO:0000259" key="4">
    <source>
        <dbReference type="PROSITE" id="PS01124"/>
    </source>
</evidence>
<dbReference type="Pfam" id="PF12833">
    <property type="entry name" value="HTH_18"/>
    <property type="match status" value="1"/>
</dbReference>
<dbReference type="InterPro" id="IPR002818">
    <property type="entry name" value="DJ-1/PfpI"/>
</dbReference>
<evidence type="ECO:0000256" key="2">
    <source>
        <dbReference type="ARBA" id="ARBA00023125"/>
    </source>
</evidence>
<name>A0A941EU52_9ACTN</name>